<name>A0AAE8M036_9HYPO</name>
<organism evidence="2 3">
    <name type="scientific">Fusarium torulosum</name>
    <dbReference type="NCBI Taxonomy" id="33205"/>
    <lineage>
        <taxon>Eukaryota</taxon>
        <taxon>Fungi</taxon>
        <taxon>Dikarya</taxon>
        <taxon>Ascomycota</taxon>
        <taxon>Pezizomycotina</taxon>
        <taxon>Sordariomycetes</taxon>
        <taxon>Hypocreomycetidae</taxon>
        <taxon>Hypocreales</taxon>
        <taxon>Nectriaceae</taxon>
        <taxon>Fusarium</taxon>
    </lineage>
</organism>
<evidence type="ECO:0000256" key="1">
    <source>
        <dbReference type="SAM" id="MobiDB-lite"/>
    </source>
</evidence>
<dbReference type="PANTHER" id="PTHR35186:SF4">
    <property type="entry name" value="PRION-INHIBITION AND PROPAGATION HELO DOMAIN-CONTAINING PROTEIN"/>
    <property type="match status" value="1"/>
</dbReference>
<comment type="caution">
    <text evidence="2">The sequence shown here is derived from an EMBL/GenBank/DDBJ whole genome shotgun (WGS) entry which is preliminary data.</text>
</comment>
<reference evidence="2" key="1">
    <citation type="submission" date="2018-03" db="EMBL/GenBank/DDBJ databases">
        <authorList>
            <person name="Guldener U."/>
        </authorList>
    </citation>
    <scope>NUCLEOTIDE SEQUENCE</scope>
</reference>
<evidence type="ECO:0000313" key="3">
    <source>
        <dbReference type="Proteomes" id="UP001187734"/>
    </source>
</evidence>
<keyword evidence="3" id="KW-1185">Reference proteome</keyword>
<feature type="region of interest" description="Disordered" evidence="1">
    <location>
        <begin position="1"/>
        <end position="24"/>
    </location>
</feature>
<accession>A0AAE8M036</accession>
<protein>
    <submittedName>
        <fullName evidence="2">Uncharacterized protein</fullName>
    </submittedName>
</protein>
<proteinExistence type="predicted"/>
<sequence>MSTGALSHHASGNQANHASNQVNGNIGDHLEIREAIFNNYKMPSLQELPPVMSSFQDEFNFGPIPALEEDDTGEDESEPMQRLAPTIHEADVDCINVLSSKIRQQYKLLRDHTARVKATCVKQLRQTAKDQRMRIDIHVRCINQWSKLPLEHQSDDESILGEVIDTNVSMNQRPEDLKRKLQNIHGMLEKAVVSAIKVGKVTQNGQSASRIRGSSVFKEVSKVFEQIDMDIAAIESQFYQHSSHPWPFESTKGFARLYVSGSTTRTLYRHLCEACPLKGQEQGHGHTALVGLVPMPEKDPICISPNEVAVTSHHVAIESTFDKGNYIWFEARSRLLLPGDEDTAVCSQISSPLLIVMDGLRQRLRRDSGYSSTSTYPPESRIQISGTRPDLGEVCRVQVCPGSLAQGSERLAMCISVDQENGHQIFYLDEKKRPKTSCKPLNLAKIIQQGERTTRQCDRALLQRSLALRGNRFKIALKIAEATLRYGWREWLGDAWGIRDIEFYPIESERMPFLRAEMFNHGCGGLGKFMFNLGFVLLELGLWKQLQFRTTGFSYNKELDKELNSLGNQTGAPYQEAVRYCVRYNEIGNSDLNDNHIFERTFYQKVISPLREMVKRTESVGTGMPG</sequence>
<dbReference type="Proteomes" id="UP001187734">
    <property type="component" value="Unassembled WGS sequence"/>
</dbReference>
<gene>
    <name evidence="2" type="ORF">FTOL_01485</name>
</gene>
<dbReference type="AlphaFoldDB" id="A0AAE8M036"/>
<evidence type="ECO:0000313" key="2">
    <source>
        <dbReference type="EMBL" id="SPJ71757.1"/>
    </source>
</evidence>
<dbReference type="PANTHER" id="PTHR35186">
    <property type="entry name" value="ANK_REP_REGION DOMAIN-CONTAINING PROTEIN"/>
    <property type="match status" value="1"/>
</dbReference>
<dbReference type="EMBL" id="ONZP01000046">
    <property type="protein sequence ID" value="SPJ71757.1"/>
    <property type="molecule type" value="Genomic_DNA"/>
</dbReference>